<evidence type="ECO:0000256" key="9">
    <source>
        <dbReference type="RuleBase" id="RU363064"/>
    </source>
</evidence>
<name>A0AAP9SGP0_CLOIN</name>
<evidence type="ECO:0000256" key="7">
    <source>
        <dbReference type="ARBA" id="ARBA00022989"/>
    </source>
</evidence>
<dbReference type="PANTHER" id="PTHR30330">
    <property type="entry name" value="AGSS FAMILY TRANSPORTER, SODIUM-ALANINE"/>
    <property type="match status" value="1"/>
</dbReference>
<feature type="transmembrane region" description="Helical" evidence="9">
    <location>
        <begin position="27"/>
        <end position="46"/>
    </location>
</feature>
<reference evidence="10 11" key="1">
    <citation type="submission" date="2020-02" db="EMBL/GenBank/DDBJ databases">
        <authorList>
            <person name="Kociolek L.K."/>
            <person name="Ozer E.A."/>
        </authorList>
    </citation>
    <scope>NUCLEOTIDE SEQUENCE [LARGE SCALE GENOMIC DNA]</scope>
    <source>
        <strain evidence="10 11">ATCC 14501</strain>
    </source>
</reference>
<dbReference type="Pfam" id="PF01235">
    <property type="entry name" value="Na_Ala_symp"/>
    <property type="match status" value="1"/>
</dbReference>
<comment type="subcellular location">
    <subcellularLocation>
        <location evidence="1 9">Cell membrane</location>
        <topology evidence="1 9">Multi-pass membrane protein</topology>
    </subcellularLocation>
</comment>
<feature type="transmembrane region" description="Helical" evidence="9">
    <location>
        <begin position="195"/>
        <end position="217"/>
    </location>
</feature>
<accession>A0AAP9SGP0</accession>
<feature type="transmembrane region" description="Helical" evidence="9">
    <location>
        <begin position="314"/>
        <end position="334"/>
    </location>
</feature>
<keyword evidence="8 9" id="KW-0472">Membrane</keyword>
<keyword evidence="6 9" id="KW-0769">Symport</keyword>
<feature type="transmembrane region" description="Helical" evidence="9">
    <location>
        <begin position="391"/>
        <end position="410"/>
    </location>
</feature>
<evidence type="ECO:0000313" key="10">
    <source>
        <dbReference type="EMBL" id="QJA05242.1"/>
    </source>
</evidence>
<comment type="similarity">
    <text evidence="2 9">Belongs to the alanine or glycine:cation symporter (AGCS) (TC 2.A.25) family.</text>
</comment>
<feature type="transmembrane region" description="Helical" evidence="9">
    <location>
        <begin position="229"/>
        <end position="255"/>
    </location>
</feature>
<feature type="transmembrane region" description="Helical" evidence="9">
    <location>
        <begin position="155"/>
        <end position="175"/>
    </location>
</feature>
<evidence type="ECO:0000256" key="8">
    <source>
        <dbReference type="ARBA" id="ARBA00023136"/>
    </source>
</evidence>
<proteinExistence type="inferred from homology"/>
<feature type="transmembrane region" description="Helical" evidence="9">
    <location>
        <begin position="261"/>
        <end position="277"/>
    </location>
</feature>
<evidence type="ECO:0000256" key="2">
    <source>
        <dbReference type="ARBA" id="ARBA00009261"/>
    </source>
</evidence>
<dbReference type="PRINTS" id="PR00175">
    <property type="entry name" value="NAALASMPORT"/>
</dbReference>
<dbReference type="InterPro" id="IPR001463">
    <property type="entry name" value="Na/Ala_symport"/>
</dbReference>
<dbReference type="GeneID" id="61927738"/>
<dbReference type="GO" id="GO:0005886">
    <property type="term" value="C:plasma membrane"/>
    <property type="evidence" value="ECO:0007669"/>
    <property type="project" value="UniProtKB-SubCell"/>
</dbReference>
<evidence type="ECO:0000256" key="3">
    <source>
        <dbReference type="ARBA" id="ARBA00022448"/>
    </source>
</evidence>
<keyword evidence="5 9" id="KW-0812">Transmembrane</keyword>
<dbReference type="PANTHER" id="PTHR30330:SF1">
    <property type="entry name" value="AMINO-ACID CARRIER PROTEIN ALST"/>
    <property type="match status" value="1"/>
</dbReference>
<dbReference type="GO" id="GO:0005283">
    <property type="term" value="F:amino acid:sodium symporter activity"/>
    <property type="evidence" value="ECO:0007669"/>
    <property type="project" value="InterPro"/>
</dbReference>
<evidence type="ECO:0000256" key="4">
    <source>
        <dbReference type="ARBA" id="ARBA00022475"/>
    </source>
</evidence>
<evidence type="ECO:0000313" key="11">
    <source>
        <dbReference type="Proteomes" id="UP000503330"/>
    </source>
</evidence>
<dbReference type="RefSeq" id="WP_051068557.1">
    <property type="nucleotide sequence ID" value="NZ_BAAACC010000023.1"/>
</dbReference>
<dbReference type="FunFam" id="1.20.1740.10:FF:000004">
    <property type="entry name" value="Sodium:alanine symporter family protein"/>
    <property type="match status" value="1"/>
</dbReference>
<dbReference type="EMBL" id="CP048838">
    <property type="protein sequence ID" value="QJA05242.1"/>
    <property type="molecule type" value="Genomic_DNA"/>
</dbReference>
<dbReference type="Proteomes" id="UP000503330">
    <property type="component" value="Chromosome"/>
</dbReference>
<keyword evidence="7 9" id="KW-1133">Transmembrane helix</keyword>
<feature type="transmembrane region" description="Helical" evidence="9">
    <location>
        <begin position="422"/>
        <end position="445"/>
    </location>
</feature>
<evidence type="ECO:0000256" key="5">
    <source>
        <dbReference type="ARBA" id="ARBA00022692"/>
    </source>
</evidence>
<evidence type="ECO:0000256" key="1">
    <source>
        <dbReference type="ARBA" id="ARBA00004651"/>
    </source>
</evidence>
<keyword evidence="4 9" id="KW-1003">Cell membrane</keyword>
<dbReference type="Gene3D" id="1.20.1740.10">
    <property type="entry name" value="Amino acid/polyamine transporter I"/>
    <property type="match status" value="1"/>
</dbReference>
<evidence type="ECO:0000256" key="6">
    <source>
        <dbReference type="ARBA" id="ARBA00022847"/>
    </source>
</evidence>
<organism evidence="10 11">
    <name type="scientific">Clostridium innocuum</name>
    <dbReference type="NCBI Taxonomy" id="1522"/>
    <lineage>
        <taxon>Bacteria</taxon>
        <taxon>Bacillati</taxon>
        <taxon>Bacillota</taxon>
        <taxon>Clostridia</taxon>
        <taxon>Eubacteriales</taxon>
        <taxon>Clostridiaceae</taxon>
        <taxon>Clostridium</taxon>
    </lineage>
</organism>
<keyword evidence="3 9" id="KW-0813">Transport</keyword>
<protein>
    <submittedName>
        <fullName evidence="10">Alanine:cation symporter family protein</fullName>
    </submittedName>
</protein>
<gene>
    <name evidence="10" type="ORF">G4D54_19335</name>
</gene>
<dbReference type="NCBIfam" id="TIGR00835">
    <property type="entry name" value="agcS"/>
    <property type="match status" value="1"/>
</dbReference>
<dbReference type="AlphaFoldDB" id="A0AAP9SGP0"/>
<feature type="transmembrane region" description="Helical" evidence="9">
    <location>
        <begin position="354"/>
        <end position="379"/>
    </location>
</feature>
<sequence>MDAGYDKKKGSECVNFIQELLGNLNTFLYSNILIILLVAAGLYFSIRTGFVQFRMLGEALRLLGEKAHHHDGVSSFQALMISTASRVGTGNIAGVATALAAGGAGSIFWMWVIALIGGASAFVESTLAQIYKERDGDQFRGGPAYYIEKALHKRWLGILFAVLLIACFIFGFNGLQAYNVSSALEYYVTDTQTASMLVGLVLAGATAAVIFGGVHRIGIISSTIVPIMAVLYILLGLYITIANISGLPAIFAQIFQEAFDLQAIFGGFAGSCVMYGIKRGLFSNEAGMGSAPNAGATADVSHPVKQGLVQTISVFIDTILICSTTAFMLLNFGIRDGLTGMPYVQTAVSAEVGTWGIHFITISIILFAFSSLIGNYCYAESNLKFIINDKKALLVFRLLTVAVIFFGAQADFSTIWDLADVLMGFMAIENILVILLLGNVAFLALKDYTKQKKQGKDPLFEPQKLGIRHAECWEGIDEEYKES</sequence>